<evidence type="ECO:0000313" key="10">
    <source>
        <dbReference type="EMBL" id="CAA7267384.1"/>
    </source>
</evidence>
<evidence type="ECO:0000313" key="11">
    <source>
        <dbReference type="Proteomes" id="UP000467700"/>
    </source>
</evidence>
<comment type="caution">
    <text evidence="10">The sequence shown here is derived from an EMBL/GenBank/DDBJ whole genome shotgun (WGS) entry which is preliminary data.</text>
</comment>
<dbReference type="PROSITE" id="PS00856">
    <property type="entry name" value="GUANYLATE_KINASE_1"/>
    <property type="match status" value="1"/>
</dbReference>
<sequence>MSPRPAGFLRPLVLSGPSGVGKSTLLLRLFAEFPDKFGFSVSHTTRNPRPGEVDGKQYHFVTPQRFKDLIHEGAFIEHAEFSGNYYGTSFETVRHVQQEGRRCILDIEAQGVRQIKNTNLNPVYLFISPPSLAALRDRLRSRGTESGASVQKRLTTALKEIAFAKEPNVHDLVIINDDLDRAYELFKKVALGEEIVSDKLPSLDD</sequence>
<dbReference type="EMBL" id="CACVBS010000059">
    <property type="protein sequence ID" value="CAA7267384.1"/>
    <property type="molecule type" value="Genomic_DNA"/>
</dbReference>
<keyword evidence="11" id="KW-1185">Reference proteome</keyword>
<name>A0A8S0VYU8_CYCAE</name>
<evidence type="ECO:0000259" key="9">
    <source>
        <dbReference type="PROSITE" id="PS50052"/>
    </source>
</evidence>
<feature type="domain" description="Guanylate kinase-like" evidence="9">
    <location>
        <begin position="9"/>
        <end position="191"/>
    </location>
</feature>
<dbReference type="FunFam" id="3.40.50.300:FF:000776">
    <property type="entry name" value="Guanylate kinase 2"/>
    <property type="match status" value="1"/>
</dbReference>
<keyword evidence="7" id="KW-0067">ATP-binding</keyword>
<dbReference type="FunFam" id="3.30.63.10:FF:000002">
    <property type="entry name" value="Guanylate kinase 1"/>
    <property type="match status" value="1"/>
</dbReference>
<keyword evidence="6" id="KW-0418">Kinase</keyword>
<evidence type="ECO:0000256" key="4">
    <source>
        <dbReference type="ARBA" id="ARBA00022679"/>
    </source>
</evidence>
<dbReference type="Proteomes" id="UP000467700">
    <property type="component" value="Unassembled WGS sequence"/>
</dbReference>
<dbReference type="Gene3D" id="3.40.50.300">
    <property type="entry name" value="P-loop containing nucleotide triphosphate hydrolases"/>
    <property type="match status" value="1"/>
</dbReference>
<dbReference type="EC" id="2.7.4.8" evidence="2"/>
<dbReference type="InterPro" id="IPR008145">
    <property type="entry name" value="GK/Ca_channel_bsu"/>
</dbReference>
<evidence type="ECO:0000256" key="3">
    <source>
        <dbReference type="ARBA" id="ARBA00016296"/>
    </source>
</evidence>
<dbReference type="InterPro" id="IPR017665">
    <property type="entry name" value="Guanylate_kinase"/>
</dbReference>
<dbReference type="SMART" id="SM00072">
    <property type="entry name" value="GuKc"/>
    <property type="match status" value="1"/>
</dbReference>
<dbReference type="PANTHER" id="PTHR23117:SF13">
    <property type="entry name" value="GUANYLATE KINASE"/>
    <property type="match status" value="1"/>
</dbReference>
<dbReference type="InterPro" id="IPR008144">
    <property type="entry name" value="Guanylate_kin-like_dom"/>
</dbReference>
<keyword evidence="5" id="KW-0547">Nucleotide-binding</keyword>
<gene>
    <name evidence="10" type="ORF">AAE3_LOCUS9580</name>
</gene>
<organism evidence="10 11">
    <name type="scientific">Cyclocybe aegerita</name>
    <name type="common">Black poplar mushroom</name>
    <name type="synonym">Agrocybe aegerita</name>
    <dbReference type="NCBI Taxonomy" id="1973307"/>
    <lineage>
        <taxon>Eukaryota</taxon>
        <taxon>Fungi</taxon>
        <taxon>Dikarya</taxon>
        <taxon>Basidiomycota</taxon>
        <taxon>Agaricomycotina</taxon>
        <taxon>Agaricomycetes</taxon>
        <taxon>Agaricomycetidae</taxon>
        <taxon>Agaricales</taxon>
        <taxon>Agaricineae</taxon>
        <taxon>Bolbitiaceae</taxon>
        <taxon>Cyclocybe</taxon>
    </lineage>
</organism>
<dbReference type="OrthoDB" id="6334211at2759"/>
<dbReference type="HAMAP" id="MF_00328">
    <property type="entry name" value="Guanylate_kinase"/>
    <property type="match status" value="1"/>
</dbReference>
<evidence type="ECO:0000256" key="8">
    <source>
        <dbReference type="ARBA" id="ARBA00030128"/>
    </source>
</evidence>
<dbReference type="AlphaFoldDB" id="A0A8S0VYU8"/>
<dbReference type="SUPFAM" id="SSF52540">
    <property type="entry name" value="P-loop containing nucleoside triphosphate hydrolases"/>
    <property type="match status" value="1"/>
</dbReference>
<dbReference type="GO" id="GO:0005829">
    <property type="term" value="C:cytosol"/>
    <property type="evidence" value="ECO:0007669"/>
    <property type="project" value="TreeGrafter"/>
</dbReference>
<accession>A0A8S0VYU8</accession>
<evidence type="ECO:0000256" key="2">
    <source>
        <dbReference type="ARBA" id="ARBA00012961"/>
    </source>
</evidence>
<dbReference type="Pfam" id="PF00625">
    <property type="entry name" value="Guanylate_kin"/>
    <property type="match status" value="1"/>
</dbReference>
<evidence type="ECO:0000256" key="1">
    <source>
        <dbReference type="ARBA" id="ARBA00005790"/>
    </source>
</evidence>
<dbReference type="NCBIfam" id="TIGR03263">
    <property type="entry name" value="guanyl_kin"/>
    <property type="match status" value="1"/>
</dbReference>
<dbReference type="InterPro" id="IPR020590">
    <property type="entry name" value="Guanylate_kinase_CS"/>
</dbReference>
<dbReference type="PROSITE" id="PS50052">
    <property type="entry name" value="GUANYLATE_KINASE_2"/>
    <property type="match status" value="1"/>
</dbReference>
<dbReference type="PANTHER" id="PTHR23117">
    <property type="entry name" value="GUANYLATE KINASE-RELATED"/>
    <property type="match status" value="1"/>
</dbReference>
<dbReference type="CDD" id="cd00071">
    <property type="entry name" value="GMPK"/>
    <property type="match status" value="1"/>
</dbReference>
<evidence type="ECO:0000256" key="5">
    <source>
        <dbReference type="ARBA" id="ARBA00022741"/>
    </source>
</evidence>
<dbReference type="Gene3D" id="3.30.63.10">
    <property type="entry name" value="Guanylate Kinase phosphate binding domain"/>
    <property type="match status" value="1"/>
</dbReference>
<reference evidence="10 11" key="1">
    <citation type="submission" date="2020-01" db="EMBL/GenBank/DDBJ databases">
        <authorList>
            <person name="Gupta K D."/>
        </authorList>
    </citation>
    <scope>NUCLEOTIDE SEQUENCE [LARGE SCALE GENOMIC DNA]</scope>
</reference>
<evidence type="ECO:0000256" key="6">
    <source>
        <dbReference type="ARBA" id="ARBA00022777"/>
    </source>
</evidence>
<dbReference type="GO" id="GO:0004385">
    <property type="term" value="F:GMP kinase activity"/>
    <property type="evidence" value="ECO:0007669"/>
    <property type="project" value="UniProtKB-EC"/>
</dbReference>
<keyword evidence="4" id="KW-0808">Transferase</keyword>
<comment type="similarity">
    <text evidence="1">Belongs to the guanylate kinase family.</text>
</comment>
<proteinExistence type="inferred from homology"/>
<dbReference type="InterPro" id="IPR027417">
    <property type="entry name" value="P-loop_NTPase"/>
</dbReference>
<dbReference type="GO" id="GO:0005524">
    <property type="term" value="F:ATP binding"/>
    <property type="evidence" value="ECO:0007669"/>
    <property type="project" value="UniProtKB-KW"/>
</dbReference>
<protein>
    <recommendedName>
        <fullName evidence="3">Guanylate kinase</fullName>
        <ecNumber evidence="2">2.7.4.8</ecNumber>
    </recommendedName>
    <alternativeName>
        <fullName evidence="8">GMP kinase</fullName>
    </alternativeName>
</protein>
<evidence type="ECO:0000256" key="7">
    <source>
        <dbReference type="ARBA" id="ARBA00022840"/>
    </source>
</evidence>